<protein>
    <submittedName>
        <fullName evidence="3">Membrane protein</fullName>
    </submittedName>
</protein>
<evidence type="ECO:0000313" key="3">
    <source>
        <dbReference type="EMBL" id="RCK43460.1"/>
    </source>
</evidence>
<keyword evidence="1" id="KW-0472">Membrane</keyword>
<comment type="caution">
    <text evidence="3">The sequence shown here is derived from an EMBL/GenBank/DDBJ whole genome shotgun (WGS) entry which is preliminary data.</text>
</comment>
<feature type="transmembrane region" description="Helical" evidence="1">
    <location>
        <begin position="74"/>
        <end position="100"/>
    </location>
</feature>
<sequence>MRTTQDRIRHALSFEIIGLLIVIPLGGWVFDFGMSEVGVVALVSATIATVWNYLFNLGFDHILRRLQGHTGKSVVLRVFHAITFEAGLLTVLMPFIAWYLDVSLWHAFTMDVSFSAFYLVYAFVFNWIYDVVFPVPEHGGKGHYARQGP</sequence>
<keyword evidence="1" id="KW-1133">Transmembrane helix</keyword>
<accession>A0A367WS84</accession>
<feature type="domain" description="Chlorhexidine efflux transporter" evidence="2">
    <location>
        <begin position="2"/>
        <end position="65"/>
    </location>
</feature>
<dbReference type="InterPro" id="IPR058208">
    <property type="entry name" value="PACE"/>
</dbReference>
<evidence type="ECO:0000259" key="2">
    <source>
        <dbReference type="Pfam" id="PF05232"/>
    </source>
</evidence>
<organism evidence="3 4">
    <name type="scientific">Thalassospira profundimaris</name>
    <dbReference type="NCBI Taxonomy" id="502049"/>
    <lineage>
        <taxon>Bacteria</taxon>
        <taxon>Pseudomonadati</taxon>
        <taxon>Pseudomonadota</taxon>
        <taxon>Alphaproteobacteria</taxon>
        <taxon>Rhodospirillales</taxon>
        <taxon>Thalassospiraceae</taxon>
        <taxon>Thalassospira</taxon>
    </lineage>
</organism>
<dbReference type="InterPro" id="IPR007896">
    <property type="entry name" value="BTP_bacteria"/>
</dbReference>
<dbReference type="NCBIfam" id="NF033664">
    <property type="entry name" value="PACE_transport"/>
    <property type="match status" value="1"/>
</dbReference>
<dbReference type="RefSeq" id="WP_114090174.1">
    <property type="nucleotide sequence ID" value="NZ_JPWH01000025.1"/>
</dbReference>
<evidence type="ECO:0000313" key="4">
    <source>
        <dbReference type="Proteomes" id="UP000252517"/>
    </source>
</evidence>
<name>A0A367WS84_9PROT</name>
<proteinExistence type="predicted"/>
<dbReference type="Proteomes" id="UP000252517">
    <property type="component" value="Unassembled WGS sequence"/>
</dbReference>
<dbReference type="OrthoDB" id="1631120at2"/>
<feature type="domain" description="Chlorhexidine efflux transporter" evidence="2">
    <location>
        <begin position="72"/>
        <end position="134"/>
    </location>
</feature>
<evidence type="ECO:0000256" key="1">
    <source>
        <dbReference type="SAM" id="Phobius"/>
    </source>
</evidence>
<dbReference type="EMBL" id="JPWH01000025">
    <property type="protein sequence ID" value="RCK43460.1"/>
    <property type="molecule type" value="Genomic_DNA"/>
</dbReference>
<reference evidence="3 4" key="1">
    <citation type="submission" date="2014-07" db="EMBL/GenBank/DDBJ databases">
        <title>Draft genome sequence of Thalassospira profundimaris S25-3-2.</title>
        <authorList>
            <person name="Lai Q."/>
            <person name="Shao Z."/>
        </authorList>
    </citation>
    <scope>NUCLEOTIDE SEQUENCE [LARGE SCALE GENOMIC DNA]</scope>
    <source>
        <strain evidence="3 4">S25-3-2</strain>
    </source>
</reference>
<dbReference type="AlphaFoldDB" id="A0A367WS84"/>
<feature type="transmembrane region" description="Helical" evidence="1">
    <location>
        <begin position="12"/>
        <end position="30"/>
    </location>
</feature>
<feature type="transmembrane region" description="Helical" evidence="1">
    <location>
        <begin position="36"/>
        <end position="54"/>
    </location>
</feature>
<dbReference type="Pfam" id="PF05232">
    <property type="entry name" value="BTP"/>
    <property type="match status" value="2"/>
</dbReference>
<gene>
    <name evidence="3" type="ORF">TH25_21455</name>
</gene>
<keyword evidence="1" id="KW-0812">Transmembrane</keyword>
<feature type="transmembrane region" description="Helical" evidence="1">
    <location>
        <begin position="112"/>
        <end position="132"/>
    </location>
</feature>